<gene>
    <name evidence="5" type="primary">pqqA</name>
    <name evidence="5" type="ORF">QA636_11580</name>
</gene>
<keyword evidence="6" id="KW-1185">Reference proteome</keyword>
<dbReference type="RefSeq" id="WP_156436577.1">
    <property type="nucleotide sequence ID" value="NZ_CP121646.1"/>
</dbReference>
<evidence type="ECO:0000256" key="4">
    <source>
        <dbReference type="ARBA" id="ARBA00022905"/>
    </source>
</evidence>
<dbReference type="NCBIfam" id="TIGR02107">
    <property type="entry name" value="PQQ_syn_pqqA"/>
    <property type="match status" value="1"/>
</dbReference>
<evidence type="ECO:0000256" key="2">
    <source>
        <dbReference type="ARBA" id="ARBA00009325"/>
    </source>
</evidence>
<keyword evidence="4" id="KW-0884">PQQ biosynthesis</keyword>
<accession>A0ABY8JKM0</accession>
<evidence type="ECO:0000256" key="1">
    <source>
        <dbReference type="ARBA" id="ARBA00004886"/>
    </source>
</evidence>
<evidence type="ECO:0000256" key="3">
    <source>
        <dbReference type="ARBA" id="ARBA00015086"/>
    </source>
</evidence>
<dbReference type="Pfam" id="PF08042">
    <property type="entry name" value="PqqA"/>
    <property type="match status" value="1"/>
</dbReference>
<dbReference type="Proteomes" id="UP001221546">
    <property type="component" value="Chromosome"/>
</dbReference>
<sequence>MTITLGLTPSLKKQLPASERVAPAQKWTSPRVVEIAVGLEINSYARAELN</sequence>
<protein>
    <recommendedName>
        <fullName evidence="3">Coenzyme PQQ synthesis protein A</fullName>
    </recommendedName>
</protein>
<reference evidence="5 6" key="1">
    <citation type="submission" date="2023-04" db="EMBL/GenBank/DDBJ databases">
        <title>Australian commercial rhizobial inoculants.</title>
        <authorList>
            <person name="Kohlmeier M.G."/>
            <person name="O'Hara G.W."/>
            <person name="Colombi E."/>
            <person name="Ramsay J.P."/>
            <person name="Terpolilli J."/>
        </authorList>
    </citation>
    <scope>NUCLEOTIDE SEQUENCE [LARGE SCALE GENOMIC DNA]</scope>
    <source>
        <strain evidence="5 6">CB627</strain>
    </source>
</reference>
<organism evidence="5 6">
    <name type="scientific">Bradyrhizobium brasilense</name>
    <dbReference type="NCBI Taxonomy" id="1419277"/>
    <lineage>
        <taxon>Bacteria</taxon>
        <taxon>Pseudomonadati</taxon>
        <taxon>Pseudomonadota</taxon>
        <taxon>Alphaproteobacteria</taxon>
        <taxon>Hyphomicrobiales</taxon>
        <taxon>Nitrobacteraceae</taxon>
        <taxon>Bradyrhizobium</taxon>
    </lineage>
</organism>
<evidence type="ECO:0000313" key="5">
    <source>
        <dbReference type="EMBL" id="WFU66115.1"/>
    </source>
</evidence>
<evidence type="ECO:0000313" key="6">
    <source>
        <dbReference type="Proteomes" id="UP001221546"/>
    </source>
</evidence>
<proteinExistence type="inferred from homology"/>
<comment type="pathway">
    <text evidence="1">Cofactor biosynthesis; pyrroloquinoline quinone biosynthesis.</text>
</comment>
<name>A0ABY8JKM0_9BRAD</name>
<comment type="similarity">
    <text evidence="2">Belongs to the PqqA family.</text>
</comment>
<dbReference type="EMBL" id="CP121646">
    <property type="protein sequence ID" value="WFU66115.1"/>
    <property type="molecule type" value="Genomic_DNA"/>
</dbReference>
<dbReference type="InterPro" id="IPR011725">
    <property type="entry name" value="PQQ_synth_PqqA"/>
</dbReference>